<evidence type="ECO:0000256" key="4">
    <source>
        <dbReference type="ARBA" id="ARBA00022475"/>
    </source>
</evidence>
<organism evidence="12">
    <name type="scientific">Klebsiella pneumoniae</name>
    <dbReference type="NCBI Taxonomy" id="573"/>
    <lineage>
        <taxon>Bacteria</taxon>
        <taxon>Pseudomonadati</taxon>
        <taxon>Pseudomonadota</taxon>
        <taxon>Gammaproteobacteria</taxon>
        <taxon>Enterobacterales</taxon>
        <taxon>Enterobacteriaceae</taxon>
        <taxon>Klebsiella/Raoultella group</taxon>
        <taxon>Klebsiella</taxon>
        <taxon>Klebsiella pneumoniae complex</taxon>
    </lineage>
</organism>
<evidence type="ECO:0000256" key="8">
    <source>
        <dbReference type="ARBA" id="ARBA00022989"/>
    </source>
</evidence>
<sequence>MGEYLNYLSFGNGGWAKPILSGALLTIELAVATLPFGLVIGLLLASGMLSHKKWVQRFCIAYGTIFRALPELLTIFIIYYGSQLAIKMACDFIGWETPQINGFIAGLIALGVVFAAFSCEIFYTALRAIPQGQYEASYALGLSARASYFRVTLPQLWRTALPGLGNVWLVLLKDTSLVSVIALSDLMRQTYIAVNSTKEPFFFYALACAVYLVFSSVSGLILSFLERRANRFYARG</sequence>
<comment type="similarity">
    <text evidence="2">Belongs to the binding-protein-dependent transport system permease family. HisMQ subfamily.</text>
</comment>
<dbReference type="Gene3D" id="1.10.3720.10">
    <property type="entry name" value="MetI-like"/>
    <property type="match status" value="1"/>
</dbReference>
<dbReference type="InterPro" id="IPR035906">
    <property type="entry name" value="MetI-like_sf"/>
</dbReference>
<keyword evidence="7" id="KW-0029">Amino-acid transport</keyword>
<evidence type="ECO:0000256" key="10">
    <source>
        <dbReference type="RuleBase" id="RU363032"/>
    </source>
</evidence>
<dbReference type="InterPro" id="IPR010065">
    <property type="entry name" value="AA_ABC_transptr_permease_3TM"/>
</dbReference>
<dbReference type="CDD" id="cd06261">
    <property type="entry name" value="TM_PBP2"/>
    <property type="match status" value="1"/>
</dbReference>
<feature type="transmembrane region" description="Helical" evidence="10">
    <location>
        <begin position="58"/>
        <end position="80"/>
    </location>
</feature>
<dbReference type="PROSITE" id="PS50928">
    <property type="entry name" value="ABC_TM1"/>
    <property type="match status" value="1"/>
</dbReference>
<evidence type="ECO:0000259" key="11">
    <source>
        <dbReference type="PROSITE" id="PS50928"/>
    </source>
</evidence>
<accession>A0A2L1KSV0</accession>
<keyword evidence="5" id="KW-0997">Cell inner membrane</keyword>
<dbReference type="PANTHER" id="PTHR30133">
    <property type="entry name" value="CATIONIC AMINO ACID TRANSPORTER, MEMBRANE COMPONENT"/>
    <property type="match status" value="1"/>
</dbReference>
<keyword evidence="8 10" id="KW-1133">Transmembrane helix</keyword>
<evidence type="ECO:0000256" key="1">
    <source>
        <dbReference type="ARBA" id="ARBA00004429"/>
    </source>
</evidence>
<reference evidence="12" key="1">
    <citation type="submission" date="2016-12" db="EMBL/GenBank/DDBJ databases">
        <title>Frequent emergence of pathogenic lineages of Klebsiella pneumoniae via mobilisation of yersiniabactin and colibactin.</title>
        <authorList>
            <person name="Lam M.M.C."/>
            <person name="Wick R.R."/>
            <person name="Wyres K.L."/>
            <person name="Gorrie C."/>
            <person name="Judd L."/>
            <person name="Jenney A."/>
            <person name="Holt K.E."/>
        </authorList>
    </citation>
    <scope>NUCLEOTIDE SEQUENCE</scope>
    <source>
        <strain evidence="12">INF167</strain>
        <plasmid evidence="12">INF167_p0001</plasmid>
    </source>
</reference>
<dbReference type="Pfam" id="PF00528">
    <property type="entry name" value="BPD_transp_1"/>
    <property type="match status" value="1"/>
</dbReference>
<protein>
    <submittedName>
        <fullName evidence="12">ABC transporter permease</fullName>
    </submittedName>
</protein>
<keyword evidence="9 10" id="KW-0472">Membrane</keyword>
<dbReference type="SUPFAM" id="SSF161098">
    <property type="entry name" value="MetI-like"/>
    <property type="match status" value="1"/>
</dbReference>
<feature type="transmembrane region" description="Helical" evidence="10">
    <location>
        <begin position="20"/>
        <end position="46"/>
    </location>
</feature>
<dbReference type="EMBL" id="KY454639">
    <property type="protein sequence ID" value="AVE25579.1"/>
    <property type="molecule type" value="Genomic_DNA"/>
</dbReference>
<dbReference type="AlphaFoldDB" id="A0A2L1KSV0"/>
<evidence type="ECO:0000256" key="6">
    <source>
        <dbReference type="ARBA" id="ARBA00022692"/>
    </source>
</evidence>
<keyword evidence="12" id="KW-0614">Plasmid</keyword>
<dbReference type="GO" id="GO:0022857">
    <property type="term" value="F:transmembrane transporter activity"/>
    <property type="evidence" value="ECO:0007669"/>
    <property type="project" value="InterPro"/>
</dbReference>
<evidence type="ECO:0000313" key="12">
    <source>
        <dbReference type="EMBL" id="AVE25579.1"/>
    </source>
</evidence>
<name>A0A2L1KSV0_KLEPN</name>
<evidence type="ECO:0000256" key="9">
    <source>
        <dbReference type="ARBA" id="ARBA00023136"/>
    </source>
</evidence>
<dbReference type="PANTHER" id="PTHR30133:SF2">
    <property type="entry name" value="ARGININE ABC TRANSPORTER PERMEASE PROTEIN ARTQ"/>
    <property type="match status" value="1"/>
</dbReference>
<dbReference type="InterPro" id="IPR051613">
    <property type="entry name" value="ABC_transp_permease_HisMQ"/>
</dbReference>
<keyword evidence="6 10" id="KW-0812">Transmembrane</keyword>
<keyword evidence="3 10" id="KW-0813">Transport</keyword>
<feature type="transmembrane region" description="Helical" evidence="10">
    <location>
        <begin position="160"/>
        <end position="181"/>
    </location>
</feature>
<evidence type="ECO:0000256" key="7">
    <source>
        <dbReference type="ARBA" id="ARBA00022970"/>
    </source>
</evidence>
<comment type="subcellular location">
    <subcellularLocation>
        <location evidence="1">Cell inner membrane</location>
        <topology evidence="1">Multi-pass membrane protein</topology>
    </subcellularLocation>
    <subcellularLocation>
        <location evidence="10">Cell membrane</location>
        <topology evidence="10">Multi-pass membrane protein</topology>
    </subcellularLocation>
</comment>
<proteinExistence type="inferred from homology"/>
<geneLocation type="plasmid" evidence="12">
    <name>INF167_p0001</name>
</geneLocation>
<dbReference type="RefSeq" id="WP_064081479.1">
    <property type="nucleotide sequence ID" value="NZ_CABEHG010000051.1"/>
</dbReference>
<feature type="transmembrane region" description="Helical" evidence="10">
    <location>
        <begin position="201"/>
        <end position="225"/>
    </location>
</feature>
<gene>
    <name evidence="12" type="ORF">INF167p1_00005</name>
</gene>
<dbReference type="GO" id="GO:0043190">
    <property type="term" value="C:ATP-binding cassette (ABC) transporter complex"/>
    <property type="evidence" value="ECO:0007669"/>
    <property type="project" value="InterPro"/>
</dbReference>
<feature type="transmembrane region" description="Helical" evidence="10">
    <location>
        <begin position="100"/>
        <end position="123"/>
    </location>
</feature>
<keyword evidence="4" id="KW-1003">Cell membrane</keyword>
<dbReference type="GO" id="GO:0006865">
    <property type="term" value="P:amino acid transport"/>
    <property type="evidence" value="ECO:0007669"/>
    <property type="project" value="UniProtKB-KW"/>
</dbReference>
<evidence type="ECO:0000256" key="3">
    <source>
        <dbReference type="ARBA" id="ARBA00022448"/>
    </source>
</evidence>
<evidence type="ECO:0000256" key="2">
    <source>
        <dbReference type="ARBA" id="ARBA00010072"/>
    </source>
</evidence>
<dbReference type="NCBIfam" id="TIGR01726">
    <property type="entry name" value="HEQRo_perm_3TM"/>
    <property type="match status" value="1"/>
</dbReference>
<feature type="domain" description="ABC transmembrane type-1" evidence="11">
    <location>
        <begin position="23"/>
        <end position="223"/>
    </location>
</feature>
<evidence type="ECO:0000256" key="5">
    <source>
        <dbReference type="ARBA" id="ARBA00022519"/>
    </source>
</evidence>
<dbReference type="InterPro" id="IPR000515">
    <property type="entry name" value="MetI-like"/>
</dbReference>